<dbReference type="InterPro" id="IPR012779">
    <property type="entry name" value="Peptidase_M1_pepN"/>
</dbReference>
<dbReference type="PANTHER" id="PTHR46322">
    <property type="entry name" value="PUROMYCIN-SENSITIVE AMINOPEPTIDASE"/>
    <property type="match status" value="1"/>
</dbReference>
<evidence type="ECO:0000259" key="16">
    <source>
        <dbReference type="Pfam" id="PF17900"/>
    </source>
</evidence>
<dbReference type="PRINTS" id="PR00756">
    <property type="entry name" value="ALADIPTASE"/>
</dbReference>
<dbReference type="SUPFAM" id="SSF55486">
    <property type="entry name" value="Metalloproteases ('zincins'), catalytic domain"/>
    <property type="match status" value="1"/>
</dbReference>
<keyword evidence="7" id="KW-0645">Protease</keyword>
<dbReference type="InterPro" id="IPR014782">
    <property type="entry name" value="Peptidase_M1_dom"/>
</dbReference>
<dbReference type="RefSeq" id="WP_272860300.1">
    <property type="nucleotide sequence ID" value="NZ_CP067134.1"/>
</dbReference>
<keyword evidence="6 17" id="KW-0031">Aminopeptidase</keyword>
<feature type="domain" description="Peptidase M1 alanyl aminopeptidase Ig-like fold" evidence="14">
    <location>
        <begin position="443"/>
        <end position="538"/>
    </location>
</feature>
<dbReference type="InterPro" id="IPR001930">
    <property type="entry name" value="Peptidase_M1"/>
</dbReference>
<evidence type="ECO:0000256" key="6">
    <source>
        <dbReference type="ARBA" id="ARBA00022438"/>
    </source>
</evidence>
<name>A0ABY7SYQ5_9RHOB</name>
<dbReference type="InterPro" id="IPR042097">
    <property type="entry name" value="Aminopeptidase_N-like_N_sf"/>
</dbReference>
<evidence type="ECO:0000256" key="8">
    <source>
        <dbReference type="ARBA" id="ARBA00022723"/>
    </source>
</evidence>
<evidence type="ECO:0000256" key="10">
    <source>
        <dbReference type="ARBA" id="ARBA00022833"/>
    </source>
</evidence>
<evidence type="ECO:0000256" key="12">
    <source>
        <dbReference type="NCBIfam" id="TIGR02414"/>
    </source>
</evidence>
<dbReference type="InterPro" id="IPR027268">
    <property type="entry name" value="Peptidase_M4/M1_CTD_sf"/>
</dbReference>
<proteinExistence type="inferred from homology"/>
<dbReference type="NCBIfam" id="TIGR02414">
    <property type="entry name" value="pepN_proteo"/>
    <property type="match status" value="1"/>
</dbReference>
<feature type="domain" description="Peptidase M1 alanyl aminopeptidase C-terminal" evidence="15">
    <location>
        <begin position="543"/>
        <end position="857"/>
    </location>
</feature>
<keyword evidence="8" id="KW-0479">Metal-binding</keyword>
<dbReference type="Proteomes" id="UP001218412">
    <property type="component" value="Chromosome"/>
</dbReference>
<feature type="domain" description="Peptidase M1 membrane alanine aminopeptidase" evidence="13">
    <location>
        <begin position="224"/>
        <end position="438"/>
    </location>
</feature>
<dbReference type="Pfam" id="PF11940">
    <property type="entry name" value="DUF3458"/>
    <property type="match status" value="1"/>
</dbReference>
<dbReference type="GO" id="GO:0004177">
    <property type="term" value="F:aminopeptidase activity"/>
    <property type="evidence" value="ECO:0007669"/>
    <property type="project" value="UniProtKB-KW"/>
</dbReference>
<dbReference type="Gene3D" id="3.30.2010.30">
    <property type="match status" value="1"/>
</dbReference>
<evidence type="ECO:0000256" key="9">
    <source>
        <dbReference type="ARBA" id="ARBA00022801"/>
    </source>
</evidence>
<gene>
    <name evidence="17" type="primary">pepN</name>
    <name evidence="17" type="ORF">JHW45_07670</name>
</gene>
<comment type="catalytic activity">
    <reaction evidence="1">
        <text>Release of an N-terminal amino acid, Xaa-|-Yaa- from a peptide, amide or arylamide. Xaa is preferably Ala, but may be most amino acids including Pro (slow action). When a terminal hydrophobic residue is followed by a prolyl residue, the two may be released as an intact Xaa-Pro dipeptide.</text>
        <dbReference type="EC" id="3.4.11.2"/>
    </reaction>
</comment>
<dbReference type="Pfam" id="PF01433">
    <property type="entry name" value="Peptidase_M1"/>
    <property type="match status" value="1"/>
</dbReference>
<dbReference type="PANTHER" id="PTHR46322:SF1">
    <property type="entry name" value="PUROMYCIN-SENSITIVE AMINOPEPTIDASE"/>
    <property type="match status" value="1"/>
</dbReference>
<dbReference type="EC" id="3.4.11.2" evidence="4 12"/>
<dbReference type="InterPro" id="IPR035414">
    <property type="entry name" value="Peptidase_M1_pepN_Ig-like"/>
</dbReference>
<feature type="domain" description="Aminopeptidase N-like N-terminal" evidence="16">
    <location>
        <begin position="80"/>
        <end position="185"/>
    </location>
</feature>
<protein>
    <recommendedName>
        <fullName evidence="5 12">Aminopeptidase N</fullName>
        <ecNumber evidence="4 12">3.4.11.2</ecNumber>
    </recommendedName>
</protein>
<dbReference type="Pfam" id="PF17432">
    <property type="entry name" value="DUF3458_C"/>
    <property type="match status" value="1"/>
</dbReference>
<keyword evidence="11" id="KW-0482">Metalloprotease</keyword>
<evidence type="ECO:0000256" key="3">
    <source>
        <dbReference type="ARBA" id="ARBA00010136"/>
    </source>
</evidence>
<evidence type="ECO:0000313" key="17">
    <source>
        <dbReference type="EMBL" id="WCR12195.1"/>
    </source>
</evidence>
<dbReference type="Gene3D" id="2.60.40.1840">
    <property type="match status" value="1"/>
</dbReference>
<dbReference type="InterPro" id="IPR024601">
    <property type="entry name" value="Peptidase_M1_pepN_C"/>
</dbReference>
<evidence type="ECO:0000256" key="1">
    <source>
        <dbReference type="ARBA" id="ARBA00000098"/>
    </source>
</evidence>
<dbReference type="InterPro" id="IPR038438">
    <property type="entry name" value="PepN_Ig-like_sf"/>
</dbReference>
<evidence type="ECO:0000256" key="5">
    <source>
        <dbReference type="ARBA" id="ARBA00015611"/>
    </source>
</evidence>
<dbReference type="InterPro" id="IPR045357">
    <property type="entry name" value="Aminopeptidase_N-like_N"/>
</dbReference>
<dbReference type="Pfam" id="PF17900">
    <property type="entry name" value="Peptidase_M1_N"/>
    <property type="match status" value="1"/>
</dbReference>
<dbReference type="InterPro" id="IPR037144">
    <property type="entry name" value="Peptidase_M1_pepN_C_sf"/>
</dbReference>
<comment type="cofactor">
    <cofactor evidence="2">
        <name>Zn(2+)</name>
        <dbReference type="ChEBI" id="CHEBI:29105"/>
    </cofactor>
</comment>
<evidence type="ECO:0000313" key="18">
    <source>
        <dbReference type="Proteomes" id="UP001218412"/>
    </source>
</evidence>
<reference evidence="17 18" key="1">
    <citation type="submission" date="2021-01" db="EMBL/GenBank/DDBJ databases">
        <title>Biogeographic distribution of Paracoccus.</title>
        <authorList>
            <person name="Hollensteiner J."/>
            <person name="Leineberger J."/>
            <person name="Brinkhoff T."/>
            <person name="Daniel R."/>
        </authorList>
    </citation>
    <scope>NUCLEOTIDE SEQUENCE [LARGE SCALE GENOMIC DNA]</scope>
    <source>
        <strain evidence="17 18">LMG25392</strain>
    </source>
</reference>
<accession>A0ABY7SYQ5</accession>
<comment type="similarity">
    <text evidence="3">Belongs to the peptidase M1 family.</text>
</comment>
<keyword evidence="9 17" id="KW-0378">Hydrolase</keyword>
<evidence type="ECO:0000259" key="15">
    <source>
        <dbReference type="Pfam" id="PF17432"/>
    </source>
</evidence>
<dbReference type="Gene3D" id="2.60.40.1730">
    <property type="entry name" value="tricorn interacting facor f3 domain"/>
    <property type="match status" value="1"/>
</dbReference>
<evidence type="ECO:0000256" key="4">
    <source>
        <dbReference type="ARBA" id="ARBA00012564"/>
    </source>
</evidence>
<sequence length="865" mass="95735">MSSTQAANAQYLADYRPYPFILDQTVLDFALSPDATEVTATLSLRPREAVEDLVLDGGRGVELLSLDIDGRAPDPAHVRRDGESLTIAAAALPDAPFALTTRVRIDPSANTAFEGLYISGGIFCTQCEAEGFRHITFYPDRPDVMAPFRVTIRSDKPVLLSNGNPVAIRDGFAEWNDPWPKPAYLFALVAGDLVAVSDRFTTRSGRRVDLNVWVRPGDQDRAGFAMQSLIKSMRWDEDVYGREYDLDVFNMVAVDDFNMGAMENKGLNIFNSKLVLASPETATDADYERIEAVIAHEYFHNWTGNRITCRDWFQLCLKEGLTVFRDQQFTADMRSAPVKRIEDVHTLRARQFREDQGPLAHPVRPERYEEINNFYTATVYEKGAELIGMLKRLVGDDGYASALDLYFDRHDGEAATIEDWLAVFQDATGRDLTQFKRWYTDAGTPHLTMTEDWDAGDRGGRLTLNFTQHTPPTPGQDDKPPRVIPIAVGLIGPNGDEVQPTRMLEMTEARQSFTFDGLGARPVVSALRGFSAPVILDRPIDDRNRAFLLAHDTDPFARWEAGRDLAMSALMSLAQGGDAGADFIDAIGRLAADRDADPAFRALCLMLPGEEEIATALAARGATPDPDAIHAAREDLARRVAEAHADLLARLYDAMEVPGPYSPDADAAARRSLRIAALGLLNRIDRGDRAEVLFGTAGNMTERMAALNCLIRRGRGQAALQALHDRFGDNRLVMDKWFSVQVMAAPPQDAVAVATQLAARRDFDWKNPNRFRALLGGLAANHAGFHAADGSGYDFTADWLMKMDGANPQIAARMSTAFETWPRYDKGRRDRALSALQRIAAMPDISRNLREMVSRMIAAGDRDAA</sequence>
<keyword evidence="10" id="KW-0862">Zinc</keyword>
<dbReference type="Gene3D" id="1.25.50.10">
    <property type="entry name" value="Peptidase M1, alanyl aminopeptidase, C-terminal domain"/>
    <property type="match status" value="1"/>
</dbReference>
<dbReference type="EMBL" id="CP067134">
    <property type="protein sequence ID" value="WCR12195.1"/>
    <property type="molecule type" value="Genomic_DNA"/>
</dbReference>
<evidence type="ECO:0000256" key="11">
    <source>
        <dbReference type="ARBA" id="ARBA00023049"/>
    </source>
</evidence>
<evidence type="ECO:0000259" key="14">
    <source>
        <dbReference type="Pfam" id="PF11940"/>
    </source>
</evidence>
<evidence type="ECO:0000259" key="13">
    <source>
        <dbReference type="Pfam" id="PF01433"/>
    </source>
</evidence>
<dbReference type="Gene3D" id="1.10.390.10">
    <property type="entry name" value="Neutral Protease Domain 2"/>
    <property type="match status" value="1"/>
</dbReference>
<evidence type="ECO:0000256" key="7">
    <source>
        <dbReference type="ARBA" id="ARBA00022670"/>
    </source>
</evidence>
<evidence type="ECO:0000256" key="2">
    <source>
        <dbReference type="ARBA" id="ARBA00001947"/>
    </source>
</evidence>
<dbReference type="SUPFAM" id="SSF63737">
    <property type="entry name" value="Leukotriene A4 hydrolase N-terminal domain"/>
    <property type="match status" value="1"/>
</dbReference>
<dbReference type="CDD" id="cd09600">
    <property type="entry name" value="M1_APN"/>
    <property type="match status" value="1"/>
</dbReference>
<keyword evidence="18" id="KW-1185">Reference proteome</keyword>
<organism evidence="17 18">
    <name type="scientific">Paracoccus stylophorae</name>
    <dbReference type="NCBI Taxonomy" id="659350"/>
    <lineage>
        <taxon>Bacteria</taxon>
        <taxon>Pseudomonadati</taxon>
        <taxon>Pseudomonadota</taxon>
        <taxon>Alphaproteobacteria</taxon>
        <taxon>Rhodobacterales</taxon>
        <taxon>Paracoccaceae</taxon>
        <taxon>Paracoccus</taxon>
    </lineage>
</organism>